<evidence type="ECO:0000259" key="4">
    <source>
        <dbReference type="Pfam" id="PF00733"/>
    </source>
</evidence>
<dbReference type="PANTHER" id="PTHR43284">
    <property type="entry name" value="ASPARAGINE SYNTHETASE (GLUTAMINE-HYDROLYZING)"/>
    <property type="match status" value="1"/>
</dbReference>
<proteinExistence type="predicted"/>
<name>A0A1R4H4B5_9GAMM</name>
<dbReference type="CDD" id="cd01991">
    <property type="entry name" value="Asn_synthase_B_C"/>
    <property type="match status" value="1"/>
</dbReference>
<dbReference type="GO" id="GO:0004066">
    <property type="term" value="F:asparagine synthase (glutamine-hydrolyzing) activity"/>
    <property type="evidence" value="ECO:0007669"/>
    <property type="project" value="UniProtKB-EC"/>
</dbReference>
<dbReference type="PANTHER" id="PTHR43284:SF1">
    <property type="entry name" value="ASPARAGINE SYNTHETASE"/>
    <property type="match status" value="1"/>
</dbReference>
<evidence type="ECO:0000313" key="5">
    <source>
        <dbReference type="EMBL" id="SJM91103.1"/>
    </source>
</evidence>
<dbReference type="EC" id="6.3.5.4" evidence="2"/>
<dbReference type="GO" id="GO:0005829">
    <property type="term" value="C:cytosol"/>
    <property type="evidence" value="ECO:0007669"/>
    <property type="project" value="TreeGrafter"/>
</dbReference>
<gene>
    <name evidence="5" type="ORF">CRENPOLYSF2_2020001</name>
</gene>
<dbReference type="AlphaFoldDB" id="A0A1R4H4B5"/>
<comment type="pathway">
    <text evidence="1">Amino-acid biosynthesis; L-asparagine biosynthesis; L-asparagine from L-aspartate (L-Gln route): step 1/1.</text>
</comment>
<dbReference type="Gene3D" id="3.40.50.620">
    <property type="entry name" value="HUPs"/>
    <property type="match status" value="1"/>
</dbReference>
<dbReference type="SUPFAM" id="SSF52402">
    <property type="entry name" value="Adenine nucleotide alpha hydrolases-like"/>
    <property type="match status" value="1"/>
</dbReference>
<reference evidence="6" key="1">
    <citation type="submission" date="2017-02" db="EMBL/GenBank/DDBJ databases">
        <authorList>
            <person name="Daims H."/>
        </authorList>
    </citation>
    <scope>NUCLEOTIDE SEQUENCE [LARGE SCALE GENOMIC DNA]</scope>
</reference>
<evidence type="ECO:0000313" key="6">
    <source>
        <dbReference type="Proteomes" id="UP000195442"/>
    </source>
</evidence>
<dbReference type="Pfam" id="PF00733">
    <property type="entry name" value="Asn_synthase"/>
    <property type="match status" value="1"/>
</dbReference>
<dbReference type="InterPro" id="IPR014729">
    <property type="entry name" value="Rossmann-like_a/b/a_fold"/>
</dbReference>
<comment type="catalytic activity">
    <reaction evidence="3">
        <text>L-aspartate + L-glutamine + ATP + H2O = L-asparagine + L-glutamate + AMP + diphosphate + H(+)</text>
        <dbReference type="Rhea" id="RHEA:12228"/>
        <dbReference type="ChEBI" id="CHEBI:15377"/>
        <dbReference type="ChEBI" id="CHEBI:15378"/>
        <dbReference type="ChEBI" id="CHEBI:29985"/>
        <dbReference type="ChEBI" id="CHEBI:29991"/>
        <dbReference type="ChEBI" id="CHEBI:30616"/>
        <dbReference type="ChEBI" id="CHEBI:33019"/>
        <dbReference type="ChEBI" id="CHEBI:58048"/>
        <dbReference type="ChEBI" id="CHEBI:58359"/>
        <dbReference type="ChEBI" id="CHEBI:456215"/>
        <dbReference type="EC" id="6.3.5.4"/>
    </reaction>
</comment>
<dbReference type="GO" id="GO:0006529">
    <property type="term" value="P:asparagine biosynthetic process"/>
    <property type="evidence" value="ECO:0007669"/>
    <property type="project" value="InterPro"/>
</dbReference>
<protein>
    <recommendedName>
        <fullName evidence="2">asparagine synthase (glutamine-hydrolyzing)</fullName>
        <ecNumber evidence="2">6.3.5.4</ecNumber>
    </recommendedName>
</protein>
<dbReference type="Proteomes" id="UP000195442">
    <property type="component" value="Unassembled WGS sequence"/>
</dbReference>
<sequence>MAGLYDEPYADSSALPTYRVCELAKKQVTVVLSGDGGDENLAGYRRHRWHVYEERVRSKLPYSVRKPVFGLLGQIYPKADWAPKIFRAKSTFESLARDSVEGYFHSVSVLSNAMRSQLFSEQLKTDLQGYQAIEVFRKHIAKAPTDNPLSMVQYLDLKTYLPGDILTKVDRASMAHALEVRVPLLDHKLVEWIAGLQPEIKLNGREGKYIFKKSLENYLSDDILYRPKMGFSVPLSSWFKGALKDKVKEALLGERIQQCGLFNQDFIQHMLNQHQSGLRDYSSPIWSLLMFDAFLRNAS</sequence>
<dbReference type="InterPro" id="IPR001962">
    <property type="entry name" value="Asn_synthase"/>
</dbReference>
<dbReference type="InterPro" id="IPR051786">
    <property type="entry name" value="ASN_synthetase/amidase"/>
</dbReference>
<dbReference type="EMBL" id="FUKJ01000116">
    <property type="protein sequence ID" value="SJM91103.1"/>
    <property type="molecule type" value="Genomic_DNA"/>
</dbReference>
<organism evidence="5 6">
    <name type="scientific">Crenothrix polyspora</name>
    <dbReference type="NCBI Taxonomy" id="360316"/>
    <lineage>
        <taxon>Bacteria</taxon>
        <taxon>Pseudomonadati</taxon>
        <taxon>Pseudomonadota</taxon>
        <taxon>Gammaproteobacteria</taxon>
        <taxon>Methylococcales</taxon>
        <taxon>Crenotrichaceae</taxon>
        <taxon>Crenothrix</taxon>
    </lineage>
</organism>
<keyword evidence="6" id="KW-1185">Reference proteome</keyword>
<evidence type="ECO:0000256" key="1">
    <source>
        <dbReference type="ARBA" id="ARBA00005187"/>
    </source>
</evidence>
<evidence type="ECO:0000256" key="3">
    <source>
        <dbReference type="ARBA" id="ARBA00048741"/>
    </source>
</evidence>
<feature type="domain" description="Asparagine synthetase" evidence="4">
    <location>
        <begin position="4"/>
        <end position="296"/>
    </location>
</feature>
<keyword evidence="5" id="KW-0436">Ligase</keyword>
<accession>A0A1R4H4B5</accession>
<evidence type="ECO:0000256" key="2">
    <source>
        <dbReference type="ARBA" id="ARBA00012737"/>
    </source>
</evidence>